<sequence length="496" mass="56253">MALLSLSMGNVVALILGSVICYTLGTCIYNVWLHPLRNFPGPLMMRATRWPYHYKLIKGTLPLEVLDLHNRYGEVVRIAPNELAFANASAWNDIQGHRTKGGQAEMEKDMKFYRAVDDMESDIVNADRAEHSLLRRSLAHGFSDKSLRDQEPLITSYIDLLLQRLRENCDAGKKALNMAAWYNFATFDIIGDLAFGESFGCLENSAYHPWVGIIFKMARAGTILQVLNHFPRTKRYLLKLVPKSMAEQQEKHDALTRAKLERRMASGERPDFVETMLKKKETLGLTIAKLQANSSILIIGGSETTATLLSGVTYFLAMNQDALKKVTEEVRAAFKSEDEINFTTVNDLNYMLGCLNEALRMYPPVPSGLPRVVPQGGAHICGYYVPQGVTVGIYQWALYHNSKFFKDPFEFHPERFLGDAKYDSDEKNAFQPFHVGPRNCIGRNLAYVEMRTIMARILFNFDLEIAEDSKGWIDQKIFNLWAKGALNVYLKPVVRD</sequence>
<dbReference type="InterPro" id="IPR036396">
    <property type="entry name" value="Cyt_P450_sf"/>
</dbReference>
<dbReference type="SUPFAM" id="SSF48264">
    <property type="entry name" value="Cytochrome P450"/>
    <property type="match status" value="1"/>
</dbReference>
<dbReference type="GO" id="GO:0009403">
    <property type="term" value="P:toxin biosynthetic process"/>
    <property type="evidence" value="ECO:0007669"/>
    <property type="project" value="UniProtKB-ARBA"/>
</dbReference>
<evidence type="ECO:0000256" key="9">
    <source>
        <dbReference type="RuleBase" id="RU000461"/>
    </source>
</evidence>
<keyword evidence="12" id="KW-1185">Reference proteome</keyword>
<dbReference type="InterPro" id="IPR050121">
    <property type="entry name" value="Cytochrome_P450_monoxygenase"/>
</dbReference>
<dbReference type="EMBL" id="MCFJ01000009">
    <property type="protein sequence ID" value="ORY62226.1"/>
    <property type="molecule type" value="Genomic_DNA"/>
</dbReference>
<gene>
    <name evidence="11" type="ORF">BCR38DRAFT_437885</name>
</gene>
<feature type="binding site" description="axial binding residue" evidence="8">
    <location>
        <position position="440"/>
    </location>
    <ligand>
        <name>heme</name>
        <dbReference type="ChEBI" id="CHEBI:30413"/>
    </ligand>
    <ligandPart>
        <name>Fe</name>
        <dbReference type="ChEBI" id="CHEBI:18248"/>
    </ligandPart>
</feature>
<keyword evidence="7 9" id="KW-0503">Monooxygenase</keyword>
<dbReference type="InterPro" id="IPR017972">
    <property type="entry name" value="Cyt_P450_CS"/>
</dbReference>
<feature type="transmembrane region" description="Helical" evidence="10">
    <location>
        <begin position="12"/>
        <end position="32"/>
    </location>
</feature>
<evidence type="ECO:0000313" key="12">
    <source>
        <dbReference type="Proteomes" id="UP000193689"/>
    </source>
</evidence>
<evidence type="ECO:0000256" key="2">
    <source>
        <dbReference type="ARBA" id="ARBA00010617"/>
    </source>
</evidence>
<dbReference type="PRINTS" id="PR00463">
    <property type="entry name" value="EP450I"/>
</dbReference>
<dbReference type="RefSeq" id="XP_040714062.1">
    <property type="nucleotide sequence ID" value="XM_040860549.1"/>
</dbReference>
<keyword evidence="10" id="KW-0472">Membrane</keyword>
<evidence type="ECO:0000256" key="10">
    <source>
        <dbReference type="SAM" id="Phobius"/>
    </source>
</evidence>
<comment type="similarity">
    <text evidence="2 9">Belongs to the cytochrome P450 family.</text>
</comment>
<dbReference type="InterPro" id="IPR001128">
    <property type="entry name" value="Cyt_P450"/>
</dbReference>
<comment type="caution">
    <text evidence="11">The sequence shown here is derived from an EMBL/GenBank/DDBJ whole genome shotgun (WGS) entry which is preliminary data.</text>
</comment>
<dbReference type="GO" id="GO:0005506">
    <property type="term" value="F:iron ion binding"/>
    <property type="evidence" value="ECO:0007669"/>
    <property type="project" value="InterPro"/>
</dbReference>
<evidence type="ECO:0000256" key="1">
    <source>
        <dbReference type="ARBA" id="ARBA00001971"/>
    </source>
</evidence>
<dbReference type="FunFam" id="1.10.630.10:FF:000047">
    <property type="entry name" value="Cytochrome P450 monooxygenase"/>
    <property type="match status" value="1"/>
</dbReference>
<dbReference type="PROSITE" id="PS00086">
    <property type="entry name" value="CYTOCHROME_P450"/>
    <property type="match status" value="1"/>
</dbReference>
<dbReference type="Pfam" id="PF00067">
    <property type="entry name" value="p450"/>
    <property type="match status" value="1"/>
</dbReference>
<protein>
    <submittedName>
        <fullName evidence="11">Cytochrome P450 ClCP1</fullName>
    </submittedName>
</protein>
<keyword evidence="10" id="KW-0812">Transmembrane</keyword>
<dbReference type="InterPro" id="IPR002401">
    <property type="entry name" value="Cyt_P450_E_grp-I"/>
</dbReference>
<dbReference type="CDD" id="cd11058">
    <property type="entry name" value="CYP60B-like"/>
    <property type="match status" value="1"/>
</dbReference>
<evidence type="ECO:0000256" key="4">
    <source>
        <dbReference type="ARBA" id="ARBA00022723"/>
    </source>
</evidence>
<dbReference type="OrthoDB" id="1470350at2759"/>
<evidence type="ECO:0000313" key="11">
    <source>
        <dbReference type="EMBL" id="ORY62226.1"/>
    </source>
</evidence>
<evidence type="ECO:0000256" key="8">
    <source>
        <dbReference type="PIRSR" id="PIRSR602401-1"/>
    </source>
</evidence>
<evidence type="ECO:0000256" key="6">
    <source>
        <dbReference type="ARBA" id="ARBA00023004"/>
    </source>
</evidence>
<comment type="cofactor">
    <cofactor evidence="1 8">
        <name>heme</name>
        <dbReference type="ChEBI" id="CHEBI:30413"/>
    </cofactor>
</comment>
<evidence type="ECO:0000256" key="3">
    <source>
        <dbReference type="ARBA" id="ARBA00022617"/>
    </source>
</evidence>
<dbReference type="InParanoid" id="A0A1Y2DSV6"/>
<reference evidence="11 12" key="1">
    <citation type="submission" date="2016-07" db="EMBL/GenBank/DDBJ databases">
        <title>Pervasive Adenine N6-methylation of Active Genes in Fungi.</title>
        <authorList>
            <consortium name="DOE Joint Genome Institute"/>
            <person name="Mondo S.J."/>
            <person name="Dannebaum R.O."/>
            <person name="Kuo R.C."/>
            <person name="Labutti K."/>
            <person name="Haridas S."/>
            <person name="Kuo A."/>
            <person name="Salamov A."/>
            <person name="Ahrendt S.R."/>
            <person name="Lipzen A."/>
            <person name="Sullivan W."/>
            <person name="Andreopoulos W.B."/>
            <person name="Clum A."/>
            <person name="Lindquist E."/>
            <person name="Daum C."/>
            <person name="Ramamoorthy G.K."/>
            <person name="Gryganskyi A."/>
            <person name="Culley D."/>
            <person name="Magnuson J.K."/>
            <person name="James T.Y."/>
            <person name="O'Malley M.A."/>
            <person name="Stajich J.E."/>
            <person name="Spatafora J.W."/>
            <person name="Visel A."/>
            <person name="Grigoriev I.V."/>
        </authorList>
    </citation>
    <scope>NUCLEOTIDE SEQUENCE [LARGE SCALE GENOMIC DNA]</scope>
    <source>
        <strain evidence="11 12">CBS 129021</strain>
    </source>
</reference>
<dbReference type="AlphaFoldDB" id="A0A1Y2DSV6"/>
<keyword evidence="10" id="KW-1133">Transmembrane helix</keyword>
<organism evidence="11 12">
    <name type="scientific">Pseudomassariella vexata</name>
    <dbReference type="NCBI Taxonomy" id="1141098"/>
    <lineage>
        <taxon>Eukaryota</taxon>
        <taxon>Fungi</taxon>
        <taxon>Dikarya</taxon>
        <taxon>Ascomycota</taxon>
        <taxon>Pezizomycotina</taxon>
        <taxon>Sordariomycetes</taxon>
        <taxon>Xylariomycetidae</taxon>
        <taxon>Amphisphaeriales</taxon>
        <taxon>Pseudomassariaceae</taxon>
        <taxon>Pseudomassariella</taxon>
    </lineage>
</organism>
<evidence type="ECO:0000256" key="7">
    <source>
        <dbReference type="ARBA" id="ARBA00023033"/>
    </source>
</evidence>
<dbReference type="GO" id="GO:0016705">
    <property type="term" value="F:oxidoreductase activity, acting on paired donors, with incorporation or reduction of molecular oxygen"/>
    <property type="evidence" value="ECO:0007669"/>
    <property type="project" value="InterPro"/>
</dbReference>
<dbReference type="Proteomes" id="UP000193689">
    <property type="component" value="Unassembled WGS sequence"/>
</dbReference>
<dbReference type="GeneID" id="63776761"/>
<dbReference type="STRING" id="1141098.A0A1Y2DSV6"/>
<evidence type="ECO:0000256" key="5">
    <source>
        <dbReference type="ARBA" id="ARBA00023002"/>
    </source>
</evidence>
<dbReference type="Gene3D" id="1.10.630.10">
    <property type="entry name" value="Cytochrome P450"/>
    <property type="match status" value="1"/>
</dbReference>
<keyword evidence="5 9" id="KW-0560">Oxidoreductase</keyword>
<keyword evidence="4 8" id="KW-0479">Metal-binding</keyword>
<dbReference type="PANTHER" id="PTHR24305:SF230">
    <property type="entry name" value="P450, PUTATIVE (EUROFUNG)-RELATED"/>
    <property type="match status" value="1"/>
</dbReference>
<keyword evidence="3 8" id="KW-0349">Heme</keyword>
<name>A0A1Y2DSV6_9PEZI</name>
<accession>A0A1Y2DSV6</accession>
<dbReference type="PRINTS" id="PR00385">
    <property type="entry name" value="P450"/>
</dbReference>
<proteinExistence type="inferred from homology"/>
<keyword evidence="6 8" id="KW-0408">Iron</keyword>
<dbReference type="GO" id="GO:0020037">
    <property type="term" value="F:heme binding"/>
    <property type="evidence" value="ECO:0007669"/>
    <property type="project" value="InterPro"/>
</dbReference>
<dbReference type="PANTHER" id="PTHR24305">
    <property type="entry name" value="CYTOCHROME P450"/>
    <property type="match status" value="1"/>
</dbReference>
<dbReference type="GO" id="GO:0004497">
    <property type="term" value="F:monooxygenase activity"/>
    <property type="evidence" value="ECO:0007669"/>
    <property type="project" value="UniProtKB-KW"/>
</dbReference>